<feature type="region of interest" description="Disordered" evidence="1">
    <location>
        <begin position="70"/>
        <end position="104"/>
    </location>
</feature>
<dbReference type="Proteomes" id="UP000019376">
    <property type="component" value="Unassembled WGS sequence"/>
</dbReference>
<protein>
    <submittedName>
        <fullName evidence="2">Uncharacterized protein</fullName>
    </submittedName>
</protein>
<evidence type="ECO:0000313" key="2">
    <source>
        <dbReference type="EMBL" id="EPS25951.1"/>
    </source>
</evidence>
<evidence type="ECO:0000256" key="1">
    <source>
        <dbReference type="SAM" id="MobiDB-lite"/>
    </source>
</evidence>
<dbReference type="AlphaFoldDB" id="S7ZB94"/>
<accession>S7ZB94</accession>
<dbReference type="HOGENOM" id="CLU_1896932_0_0_1"/>
<name>S7ZB94_PENO1</name>
<gene>
    <name evidence="2" type="ORF">PDE_00887</name>
</gene>
<dbReference type="EMBL" id="KB644408">
    <property type="protein sequence ID" value="EPS25951.1"/>
    <property type="molecule type" value="Genomic_DNA"/>
</dbReference>
<sequence length="134" mass="14886">MSIPPGPVHEANPGTASGDVGRMLIMGSVGVFRTWGPTISWASSRVHWLDEWPTIDIYDSWVAEQFKYSETQNEEDSLVESTRKRSTDAREKHPTLNGQRNPTTYLRCTRSAEVKNAGGQDGDVICCVNFPSDV</sequence>
<evidence type="ECO:0000313" key="3">
    <source>
        <dbReference type="Proteomes" id="UP000019376"/>
    </source>
</evidence>
<reference evidence="2 3" key="1">
    <citation type="journal article" date="2013" name="PLoS ONE">
        <title>Genomic and secretomic analyses reveal unique features of the lignocellulolytic enzyme system of Penicillium decumbens.</title>
        <authorList>
            <person name="Liu G."/>
            <person name="Zhang L."/>
            <person name="Wei X."/>
            <person name="Zou G."/>
            <person name="Qin Y."/>
            <person name="Ma L."/>
            <person name="Li J."/>
            <person name="Zheng H."/>
            <person name="Wang S."/>
            <person name="Wang C."/>
            <person name="Xun L."/>
            <person name="Zhao G.-P."/>
            <person name="Zhou Z."/>
            <person name="Qu Y."/>
        </authorList>
    </citation>
    <scope>NUCLEOTIDE SEQUENCE [LARGE SCALE GENOMIC DNA]</scope>
    <source>
        <strain evidence="3">114-2 / CGMCC 5302</strain>
    </source>
</reference>
<feature type="compositionally biased region" description="Basic and acidic residues" evidence="1">
    <location>
        <begin position="81"/>
        <end position="94"/>
    </location>
</feature>
<keyword evidence="3" id="KW-1185">Reference proteome</keyword>
<proteinExistence type="predicted"/>
<organism evidence="2 3">
    <name type="scientific">Penicillium oxalicum (strain 114-2 / CGMCC 5302)</name>
    <name type="common">Penicillium decumbens</name>
    <dbReference type="NCBI Taxonomy" id="933388"/>
    <lineage>
        <taxon>Eukaryota</taxon>
        <taxon>Fungi</taxon>
        <taxon>Dikarya</taxon>
        <taxon>Ascomycota</taxon>
        <taxon>Pezizomycotina</taxon>
        <taxon>Eurotiomycetes</taxon>
        <taxon>Eurotiomycetidae</taxon>
        <taxon>Eurotiales</taxon>
        <taxon>Aspergillaceae</taxon>
        <taxon>Penicillium</taxon>
    </lineage>
</organism>